<dbReference type="InterPro" id="IPR036163">
    <property type="entry name" value="HMA_dom_sf"/>
</dbReference>
<keyword evidence="2" id="KW-0488">Methylation</keyword>
<evidence type="ECO:0000256" key="2">
    <source>
        <dbReference type="ARBA" id="ARBA00022481"/>
    </source>
</evidence>
<dbReference type="GO" id="GO:0016020">
    <property type="term" value="C:membrane"/>
    <property type="evidence" value="ECO:0007669"/>
    <property type="project" value="UniProtKB-SubCell"/>
</dbReference>
<dbReference type="GO" id="GO:0046872">
    <property type="term" value="F:metal ion binding"/>
    <property type="evidence" value="ECO:0007669"/>
    <property type="project" value="UniProtKB-KW"/>
</dbReference>
<dbReference type="PANTHER" id="PTHR45811">
    <property type="entry name" value="COPPER TRANSPORT PROTEIN FAMILY-RELATED"/>
    <property type="match status" value="1"/>
</dbReference>
<dbReference type="PANTHER" id="PTHR45811:SF13">
    <property type="entry name" value="OS04G0661100 PROTEIN"/>
    <property type="match status" value="1"/>
</dbReference>
<evidence type="ECO:0000259" key="7">
    <source>
        <dbReference type="PROSITE" id="PS50846"/>
    </source>
</evidence>
<comment type="subcellular location">
    <subcellularLocation>
        <location evidence="1">Membrane</location>
        <topology evidence="1">Peripheral membrane protein</topology>
    </subcellularLocation>
</comment>
<keyword evidence="5" id="KW-0636">Prenylation</keyword>
<dbReference type="OrthoDB" id="689350at2759"/>
<evidence type="ECO:0000256" key="5">
    <source>
        <dbReference type="ARBA" id="ARBA00023289"/>
    </source>
</evidence>
<name>A0A5N6Q3L8_9ASTR</name>
<keyword evidence="3" id="KW-0479">Metal-binding</keyword>
<comment type="caution">
    <text evidence="8">The sequence shown here is derived from an EMBL/GenBank/DDBJ whole genome shotgun (WGS) entry which is preliminary data.</text>
</comment>
<gene>
    <name evidence="8" type="ORF">E3N88_02380</name>
</gene>
<dbReference type="AlphaFoldDB" id="A0A5N6Q3L8"/>
<evidence type="ECO:0000256" key="6">
    <source>
        <dbReference type="ARBA" id="ARBA00024045"/>
    </source>
</evidence>
<evidence type="ECO:0000256" key="4">
    <source>
        <dbReference type="ARBA" id="ARBA00023288"/>
    </source>
</evidence>
<comment type="similarity">
    <text evidence="6">Belongs to the HIPP family.</text>
</comment>
<reference evidence="8 9" key="1">
    <citation type="submission" date="2019-05" db="EMBL/GenBank/DDBJ databases">
        <title>Mikania micrantha, genome provides insights into the molecular mechanism of rapid growth.</title>
        <authorList>
            <person name="Liu B."/>
        </authorList>
    </citation>
    <scope>NUCLEOTIDE SEQUENCE [LARGE SCALE GENOMIC DNA]</scope>
    <source>
        <strain evidence="8">NLD-2019</strain>
        <tissue evidence="8">Leaf</tissue>
    </source>
</reference>
<proteinExistence type="inferred from homology"/>
<dbReference type="Gene3D" id="3.30.70.100">
    <property type="match status" value="1"/>
</dbReference>
<evidence type="ECO:0000313" key="8">
    <source>
        <dbReference type="EMBL" id="KAD7479244.1"/>
    </source>
</evidence>
<organism evidence="8 9">
    <name type="scientific">Mikania micrantha</name>
    <name type="common">bitter vine</name>
    <dbReference type="NCBI Taxonomy" id="192012"/>
    <lineage>
        <taxon>Eukaryota</taxon>
        <taxon>Viridiplantae</taxon>
        <taxon>Streptophyta</taxon>
        <taxon>Embryophyta</taxon>
        <taxon>Tracheophyta</taxon>
        <taxon>Spermatophyta</taxon>
        <taxon>Magnoliopsida</taxon>
        <taxon>eudicotyledons</taxon>
        <taxon>Gunneridae</taxon>
        <taxon>Pentapetalae</taxon>
        <taxon>asterids</taxon>
        <taxon>campanulids</taxon>
        <taxon>Asterales</taxon>
        <taxon>Asteraceae</taxon>
        <taxon>Asteroideae</taxon>
        <taxon>Heliantheae alliance</taxon>
        <taxon>Eupatorieae</taxon>
        <taxon>Mikania</taxon>
    </lineage>
</organism>
<protein>
    <recommendedName>
        <fullName evidence="7">HMA domain-containing protein</fullName>
    </recommendedName>
</protein>
<evidence type="ECO:0000313" key="9">
    <source>
        <dbReference type="Proteomes" id="UP000326396"/>
    </source>
</evidence>
<dbReference type="InterPro" id="IPR051863">
    <property type="entry name" value="HIPP"/>
</dbReference>
<keyword evidence="4" id="KW-0449">Lipoprotein</keyword>
<dbReference type="InterPro" id="IPR006121">
    <property type="entry name" value="HMA_dom"/>
</dbReference>
<keyword evidence="9" id="KW-1185">Reference proteome</keyword>
<evidence type="ECO:0000256" key="3">
    <source>
        <dbReference type="ARBA" id="ARBA00022723"/>
    </source>
</evidence>
<dbReference type="Proteomes" id="UP000326396">
    <property type="component" value="Linkage Group LG1"/>
</dbReference>
<dbReference type="EMBL" id="SZYD01000001">
    <property type="protein sequence ID" value="KAD7479244.1"/>
    <property type="molecule type" value="Genomic_DNA"/>
</dbReference>
<dbReference type="PROSITE" id="PS50846">
    <property type="entry name" value="HMA_2"/>
    <property type="match status" value="1"/>
</dbReference>
<accession>A0A5N6Q3L8</accession>
<dbReference type="GO" id="GO:0009626">
    <property type="term" value="P:plant-type hypersensitive response"/>
    <property type="evidence" value="ECO:0007669"/>
    <property type="project" value="UniProtKB-KW"/>
</dbReference>
<dbReference type="Pfam" id="PF00403">
    <property type="entry name" value="HMA"/>
    <property type="match status" value="1"/>
</dbReference>
<dbReference type="SUPFAM" id="SSF55008">
    <property type="entry name" value="HMA, heavy metal-associated domain"/>
    <property type="match status" value="1"/>
</dbReference>
<evidence type="ECO:0000256" key="1">
    <source>
        <dbReference type="ARBA" id="ARBA00004170"/>
    </source>
</evidence>
<sequence>MVQKTVLKVRLTCEKDRKKILKSVAGLHGVDKIEIDTAKDTLAVTGDADPYEIIVHARKVKKCVEVVTIGPPPKKPEEPKKPPPCIPCNCTHMPHSCYACGPLAVVHTTHDPYTTCSIM</sequence>
<feature type="domain" description="HMA" evidence="7">
    <location>
        <begin position="2"/>
        <end position="72"/>
    </location>
</feature>